<evidence type="ECO:0000313" key="1">
    <source>
        <dbReference type="EMBL" id="KAJ8000186.1"/>
    </source>
</evidence>
<gene>
    <name evidence="1" type="ORF">DPEC_G00202230</name>
</gene>
<dbReference type="EMBL" id="CM055743">
    <property type="protein sequence ID" value="KAJ8000186.1"/>
    <property type="molecule type" value="Genomic_DNA"/>
</dbReference>
<accession>A0ACC2G9H9</accession>
<comment type="caution">
    <text evidence="1">The sequence shown here is derived from an EMBL/GenBank/DDBJ whole genome shotgun (WGS) entry which is preliminary data.</text>
</comment>
<name>A0ACC2G9H9_DALPE</name>
<reference evidence="1" key="1">
    <citation type="submission" date="2021-05" db="EMBL/GenBank/DDBJ databases">
        <authorList>
            <person name="Pan Q."/>
            <person name="Jouanno E."/>
            <person name="Zahm M."/>
            <person name="Klopp C."/>
            <person name="Cabau C."/>
            <person name="Louis A."/>
            <person name="Berthelot C."/>
            <person name="Parey E."/>
            <person name="Roest Crollius H."/>
            <person name="Montfort J."/>
            <person name="Robinson-Rechavi M."/>
            <person name="Bouchez O."/>
            <person name="Lampietro C."/>
            <person name="Lopez Roques C."/>
            <person name="Donnadieu C."/>
            <person name="Postlethwait J."/>
            <person name="Bobe J."/>
            <person name="Dillon D."/>
            <person name="Chandos A."/>
            <person name="von Hippel F."/>
            <person name="Guiguen Y."/>
        </authorList>
    </citation>
    <scope>NUCLEOTIDE SEQUENCE</scope>
    <source>
        <strain evidence="1">YG-Jan2019</strain>
    </source>
</reference>
<proteinExistence type="predicted"/>
<sequence length="104" mass="12106">MKKSNLTKRGPQDANQLPSQPDKLGWIRKFCGRGIFREIWKTRFVVLRGDHLYISEKEKTFRSGRVPCQQPTPDASARTHRIVTQRDPVGVQWLTWSCGRSRLL</sequence>
<keyword evidence="2" id="KW-1185">Reference proteome</keyword>
<protein>
    <submittedName>
        <fullName evidence="1">Uncharacterized protein</fullName>
    </submittedName>
</protein>
<evidence type="ECO:0000313" key="2">
    <source>
        <dbReference type="Proteomes" id="UP001157502"/>
    </source>
</evidence>
<organism evidence="1 2">
    <name type="scientific">Dallia pectoralis</name>
    <name type="common">Alaska blackfish</name>
    <dbReference type="NCBI Taxonomy" id="75939"/>
    <lineage>
        <taxon>Eukaryota</taxon>
        <taxon>Metazoa</taxon>
        <taxon>Chordata</taxon>
        <taxon>Craniata</taxon>
        <taxon>Vertebrata</taxon>
        <taxon>Euteleostomi</taxon>
        <taxon>Actinopterygii</taxon>
        <taxon>Neopterygii</taxon>
        <taxon>Teleostei</taxon>
        <taxon>Protacanthopterygii</taxon>
        <taxon>Esociformes</taxon>
        <taxon>Umbridae</taxon>
        <taxon>Dallia</taxon>
    </lineage>
</organism>
<dbReference type="Proteomes" id="UP001157502">
    <property type="component" value="Chromosome 16"/>
</dbReference>